<dbReference type="HOGENOM" id="CLU_003433_3_0_1"/>
<dbReference type="Pfam" id="PF00266">
    <property type="entry name" value="Aminotran_5"/>
    <property type="match status" value="1"/>
</dbReference>
<dbReference type="Gene3D" id="3.90.1150.10">
    <property type="entry name" value="Aspartate Aminotransferase, domain 1"/>
    <property type="match status" value="1"/>
</dbReference>
<gene>
    <name evidence="3" type="ORF">HYDPIDRAFT_184262</name>
</gene>
<dbReference type="InterPro" id="IPR000192">
    <property type="entry name" value="Aminotrans_V_dom"/>
</dbReference>
<protein>
    <submittedName>
        <fullName evidence="3">Unplaced genomic scaffold scaffold_264, whole genome shotgun sequence</fullName>
    </submittedName>
</protein>
<proteinExistence type="predicted"/>
<sequence length="441" mass="50000">MAAEQPLSTAWNNVEELYKTAPPPFGHAMRKYFGFDSRYTNLNNGSYGALPMPVRKFCDNLTTEIEANPDKFYRLYAPERMREARARVAKMIGAETDECVFVTNASMGMTTLLRNFEWNEGDIILNTTITYGAVTQLIKYLNDIPPHPTISTFELQFPISNEEVVNRFQAHVQKLVRSGSRRNRKIVAVIDTIASNPGVALPWKQMVSICKDAGIWTVVDAAHSIGQVLDIDLSAVQPDFWVSNCHKWLFAKRGCAVLYVSKRNQHIIRSPIPTPKTYASISDTEYKGPEAFVNLFEWTSTVDWVPWLSVTAALDFRQWLGGEKIICQYTHNLAVAGGKRLANLLGTSLMDQDGDSALCMVNVELPIPGKIRQTLELKAFFQRTILLKWNTYAAPFHHNGKWWARCSAQIWNEISDFDFLAEALRSVSMEIVTYSEKQQQL</sequence>
<accession>A0A0C9W6K6</accession>
<keyword evidence="1" id="KW-0663">Pyridoxal phosphate</keyword>
<dbReference type="EMBL" id="KN840098">
    <property type="protein sequence ID" value="KIJ57817.1"/>
    <property type="molecule type" value="Genomic_DNA"/>
</dbReference>
<dbReference type="InterPro" id="IPR015422">
    <property type="entry name" value="PyrdxlP-dep_Trfase_small"/>
</dbReference>
<evidence type="ECO:0000256" key="1">
    <source>
        <dbReference type="ARBA" id="ARBA00022898"/>
    </source>
</evidence>
<dbReference type="OrthoDB" id="5978656at2759"/>
<dbReference type="Proteomes" id="UP000053820">
    <property type="component" value="Unassembled WGS sequence"/>
</dbReference>
<dbReference type="Gene3D" id="3.40.640.10">
    <property type="entry name" value="Type I PLP-dependent aspartate aminotransferase-like (Major domain)"/>
    <property type="match status" value="1"/>
</dbReference>
<feature type="domain" description="Aminotransferase class V" evidence="2">
    <location>
        <begin position="77"/>
        <end position="363"/>
    </location>
</feature>
<keyword evidence="4" id="KW-1185">Reference proteome</keyword>
<dbReference type="PANTHER" id="PTHR43092:SF2">
    <property type="entry name" value="HERCYNYLCYSTEINE SULFOXIDE LYASE"/>
    <property type="match status" value="1"/>
</dbReference>
<evidence type="ECO:0000313" key="3">
    <source>
        <dbReference type="EMBL" id="KIJ57817.1"/>
    </source>
</evidence>
<dbReference type="AlphaFoldDB" id="A0A0C9W6K6"/>
<evidence type="ECO:0000259" key="2">
    <source>
        <dbReference type="Pfam" id="PF00266"/>
    </source>
</evidence>
<reference evidence="3 4" key="1">
    <citation type="submission" date="2014-04" db="EMBL/GenBank/DDBJ databases">
        <title>Evolutionary Origins and Diversification of the Mycorrhizal Mutualists.</title>
        <authorList>
            <consortium name="DOE Joint Genome Institute"/>
            <consortium name="Mycorrhizal Genomics Consortium"/>
            <person name="Kohler A."/>
            <person name="Kuo A."/>
            <person name="Nagy L.G."/>
            <person name="Floudas D."/>
            <person name="Copeland A."/>
            <person name="Barry K.W."/>
            <person name="Cichocki N."/>
            <person name="Veneault-Fourrey C."/>
            <person name="LaButti K."/>
            <person name="Lindquist E.A."/>
            <person name="Lipzen A."/>
            <person name="Lundell T."/>
            <person name="Morin E."/>
            <person name="Murat C."/>
            <person name="Riley R."/>
            <person name="Ohm R."/>
            <person name="Sun H."/>
            <person name="Tunlid A."/>
            <person name="Henrissat B."/>
            <person name="Grigoriev I.V."/>
            <person name="Hibbett D.S."/>
            <person name="Martin F."/>
        </authorList>
    </citation>
    <scope>NUCLEOTIDE SEQUENCE [LARGE SCALE GENOMIC DNA]</scope>
    <source>
        <strain evidence="3 4">MD-312</strain>
    </source>
</reference>
<dbReference type="InterPro" id="IPR015421">
    <property type="entry name" value="PyrdxlP-dep_Trfase_major"/>
</dbReference>
<organism evidence="3 4">
    <name type="scientific">Hydnomerulius pinastri MD-312</name>
    <dbReference type="NCBI Taxonomy" id="994086"/>
    <lineage>
        <taxon>Eukaryota</taxon>
        <taxon>Fungi</taxon>
        <taxon>Dikarya</taxon>
        <taxon>Basidiomycota</taxon>
        <taxon>Agaricomycotina</taxon>
        <taxon>Agaricomycetes</taxon>
        <taxon>Agaricomycetidae</taxon>
        <taxon>Boletales</taxon>
        <taxon>Boletales incertae sedis</taxon>
        <taxon>Leucogyrophana</taxon>
    </lineage>
</organism>
<dbReference type="SUPFAM" id="SSF53383">
    <property type="entry name" value="PLP-dependent transferases"/>
    <property type="match status" value="1"/>
</dbReference>
<dbReference type="PANTHER" id="PTHR43092">
    <property type="entry name" value="L-CYSTEINE DESULFHYDRASE"/>
    <property type="match status" value="1"/>
</dbReference>
<evidence type="ECO:0000313" key="4">
    <source>
        <dbReference type="Proteomes" id="UP000053820"/>
    </source>
</evidence>
<dbReference type="InterPro" id="IPR015424">
    <property type="entry name" value="PyrdxlP-dep_Trfase"/>
</dbReference>
<name>A0A0C9W6K6_9AGAM</name>